<dbReference type="InterPro" id="IPR009000">
    <property type="entry name" value="Transl_B-barrel_sf"/>
</dbReference>
<dbReference type="GO" id="GO:0042274">
    <property type="term" value="P:ribosomal small subunit biogenesis"/>
    <property type="evidence" value="ECO:0007669"/>
    <property type="project" value="UniProtKB-UniRule"/>
</dbReference>
<dbReference type="AlphaFoldDB" id="A0A1D9MK38"/>
<evidence type="ECO:0000256" key="2">
    <source>
        <dbReference type="ARBA" id="ARBA00022517"/>
    </source>
</evidence>
<dbReference type="PANTHER" id="PTHR33692:SF1">
    <property type="entry name" value="RIBOSOME MATURATION FACTOR RIMM"/>
    <property type="match status" value="1"/>
</dbReference>
<dbReference type="Gene3D" id="2.40.30.60">
    <property type="entry name" value="RimM"/>
    <property type="match status" value="1"/>
</dbReference>
<gene>
    <name evidence="5" type="primary">rimM</name>
    <name evidence="8" type="ORF">BK816_03870</name>
</gene>
<protein>
    <recommendedName>
        <fullName evidence="5">Ribosome maturation factor RimM</fullName>
    </recommendedName>
</protein>
<dbReference type="GO" id="GO:0005840">
    <property type="term" value="C:ribosome"/>
    <property type="evidence" value="ECO:0007669"/>
    <property type="project" value="InterPro"/>
</dbReference>
<proteinExistence type="inferred from homology"/>
<name>A0A1D9MK38_9ACTO</name>
<dbReference type="PANTHER" id="PTHR33692">
    <property type="entry name" value="RIBOSOME MATURATION FACTOR RIMM"/>
    <property type="match status" value="1"/>
</dbReference>
<keyword evidence="9" id="KW-1185">Reference proteome</keyword>
<dbReference type="Proteomes" id="UP000176288">
    <property type="component" value="Chromosome"/>
</dbReference>
<evidence type="ECO:0000256" key="3">
    <source>
        <dbReference type="ARBA" id="ARBA00022552"/>
    </source>
</evidence>
<reference evidence="8 9" key="1">
    <citation type="submission" date="2016-10" db="EMBL/GenBank/DDBJ databases">
        <title>Actinomyces aegypiusis sp. nov., isolated from the Aegypius monachus in Qinghai Tibet Plateau China.</title>
        <authorList>
            <person name="Wang Y."/>
        </authorList>
    </citation>
    <scope>NUCLEOTIDE SEQUENCE [LARGE SCALE GENOMIC DNA]</scope>
    <source>
        <strain evidence="8 9">VUL4_3</strain>
    </source>
</reference>
<dbReference type="GO" id="GO:0006364">
    <property type="term" value="P:rRNA processing"/>
    <property type="evidence" value="ECO:0007669"/>
    <property type="project" value="UniProtKB-UniRule"/>
</dbReference>
<dbReference type="STRING" id="1912795.BK816_03870"/>
<comment type="function">
    <text evidence="5">An accessory protein needed during the final step in the assembly of 30S ribosomal subunit, possibly for assembly of the head region. Essential for efficient processing of 16S rRNA. May be needed both before and after RbfA during the maturation of 16S rRNA. It has affinity for free ribosomal 30S subunits but not for 70S ribosomes.</text>
</comment>
<evidence type="ECO:0000256" key="5">
    <source>
        <dbReference type="HAMAP-Rule" id="MF_00014"/>
    </source>
</evidence>
<keyword evidence="3 5" id="KW-0698">rRNA processing</keyword>
<evidence type="ECO:0000259" key="7">
    <source>
        <dbReference type="Pfam" id="PF24986"/>
    </source>
</evidence>
<dbReference type="InterPro" id="IPR002676">
    <property type="entry name" value="RimM_N"/>
</dbReference>
<sequence length="174" mass="18649">MELTVAVIGAPVGLKGYVRLDVRTDSLRERFAPGNQLNTNPAKHGPLTVQGLRKQGGSIICAFKEITDRTAAQALTGVELLAPALSELAEDEFYPYELEGLLVKDLAGNELGTVNRLVFGSGHDYLEVTTPEGEDVLVPFVKALVPEVDLEKEEVVMDPPGGLFPGHGTALEAR</sequence>
<feature type="domain" description="RimM N-terminal" evidence="6">
    <location>
        <begin position="5"/>
        <end position="83"/>
    </location>
</feature>
<keyword evidence="2 5" id="KW-0690">Ribosome biogenesis</keyword>
<dbReference type="OrthoDB" id="5381335at2"/>
<evidence type="ECO:0000256" key="1">
    <source>
        <dbReference type="ARBA" id="ARBA00022490"/>
    </source>
</evidence>
<dbReference type="Gene3D" id="2.30.30.240">
    <property type="entry name" value="PRC-barrel domain"/>
    <property type="match status" value="1"/>
</dbReference>
<feature type="domain" description="Ribosome maturation factor RimM PRC barrel" evidence="7">
    <location>
        <begin position="97"/>
        <end position="163"/>
    </location>
</feature>
<dbReference type="NCBIfam" id="TIGR02273">
    <property type="entry name" value="16S_RimM"/>
    <property type="match status" value="1"/>
</dbReference>
<dbReference type="GO" id="GO:0043022">
    <property type="term" value="F:ribosome binding"/>
    <property type="evidence" value="ECO:0007669"/>
    <property type="project" value="InterPro"/>
</dbReference>
<dbReference type="EMBL" id="CP017812">
    <property type="protein sequence ID" value="AOZ72540.1"/>
    <property type="molecule type" value="Genomic_DNA"/>
</dbReference>
<dbReference type="KEGG" id="avu:BK816_03870"/>
<dbReference type="GO" id="GO:0005737">
    <property type="term" value="C:cytoplasm"/>
    <property type="evidence" value="ECO:0007669"/>
    <property type="project" value="UniProtKB-SubCell"/>
</dbReference>
<accession>A0A1D9MK38</accession>
<evidence type="ECO:0000256" key="4">
    <source>
        <dbReference type="ARBA" id="ARBA00023186"/>
    </source>
</evidence>
<dbReference type="SUPFAM" id="SSF50447">
    <property type="entry name" value="Translation proteins"/>
    <property type="match status" value="1"/>
</dbReference>
<dbReference type="InterPro" id="IPR011961">
    <property type="entry name" value="RimM"/>
</dbReference>
<comment type="similarity">
    <text evidence="5">Belongs to the RimM family.</text>
</comment>
<organism evidence="8 9">
    <name type="scientific">Boudabousia tangfeifanii</name>
    <dbReference type="NCBI Taxonomy" id="1912795"/>
    <lineage>
        <taxon>Bacteria</taxon>
        <taxon>Bacillati</taxon>
        <taxon>Actinomycetota</taxon>
        <taxon>Actinomycetes</taxon>
        <taxon>Actinomycetales</taxon>
        <taxon>Actinomycetaceae</taxon>
        <taxon>Boudabousia</taxon>
    </lineage>
</organism>
<evidence type="ECO:0000259" key="6">
    <source>
        <dbReference type="Pfam" id="PF01782"/>
    </source>
</evidence>
<dbReference type="Pfam" id="PF24986">
    <property type="entry name" value="PRC_RimM"/>
    <property type="match status" value="1"/>
</dbReference>
<comment type="domain">
    <text evidence="5">The PRC barrel domain binds ribosomal protein uS19.</text>
</comment>
<dbReference type="Pfam" id="PF01782">
    <property type="entry name" value="RimM"/>
    <property type="match status" value="1"/>
</dbReference>
<keyword evidence="1 5" id="KW-0963">Cytoplasm</keyword>
<dbReference type="SUPFAM" id="SSF50346">
    <property type="entry name" value="PRC-barrel domain"/>
    <property type="match status" value="1"/>
</dbReference>
<dbReference type="InterPro" id="IPR056792">
    <property type="entry name" value="PRC_RimM"/>
</dbReference>
<evidence type="ECO:0000313" key="9">
    <source>
        <dbReference type="Proteomes" id="UP000176288"/>
    </source>
</evidence>
<comment type="subcellular location">
    <subcellularLocation>
        <location evidence="5">Cytoplasm</location>
    </subcellularLocation>
</comment>
<evidence type="ECO:0000313" key="8">
    <source>
        <dbReference type="EMBL" id="AOZ72540.1"/>
    </source>
</evidence>
<keyword evidence="4 5" id="KW-0143">Chaperone</keyword>
<dbReference type="HAMAP" id="MF_00014">
    <property type="entry name" value="Ribosome_mat_RimM"/>
    <property type="match status" value="1"/>
</dbReference>
<dbReference type="InterPro" id="IPR011033">
    <property type="entry name" value="PRC_barrel-like_sf"/>
</dbReference>
<comment type="subunit">
    <text evidence="5">Binds ribosomal protein uS19.</text>
</comment>
<dbReference type="InterPro" id="IPR036976">
    <property type="entry name" value="RimM_N_sf"/>
</dbReference>